<proteinExistence type="inferred from homology"/>
<organism evidence="10 11">
    <name type="scientific">Crassostrea virginica</name>
    <name type="common">Eastern oyster</name>
    <dbReference type="NCBI Taxonomy" id="6565"/>
    <lineage>
        <taxon>Eukaryota</taxon>
        <taxon>Metazoa</taxon>
        <taxon>Spiralia</taxon>
        <taxon>Lophotrochozoa</taxon>
        <taxon>Mollusca</taxon>
        <taxon>Bivalvia</taxon>
        <taxon>Autobranchia</taxon>
        <taxon>Pteriomorphia</taxon>
        <taxon>Ostreida</taxon>
        <taxon>Ostreoidea</taxon>
        <taxon>Ostreidae</taxon>
        <taxon>Crassostrea</taxon>
    </lineage>
</organism>
<sequence>MDENLMEFSQNCENSYSEDYCVPMETSPVTKKSILKPSQHDNLITLCTPVHKGLKVKFETPHNVKKSTPTRFKEIKILDEKENWLERTAVVTKAQHQEYLQMAQEIMLEVINNLPLKEAENRTDNPATQDTHQELSVAEEGGCLPEGEKGGYSSSKKGQTKSSEEEKKEFEEDTQIEGTQAEPSSPPLPTAKGSYHIDFDNLDEVNPFVTKAAVGNSPVSKTIDKSPNSLKSKDENVDKGETEEKANDIPQSKITDSSPLEVQGQVFKTIIAEQSDDIFSQSFEDIDPFEPKKQLMNSPQPQAQQKADSANGTSTLQESGKLLVSVEKDDIIDPYPFATKTKVMNTPIKDQDVVVSLITQSQEADAQEVEPMEMEEMTEPFVIKSKVVNSPSPTSNEIEEGAMKKEDSSSDKNREMEVSDPLRTVSKVENSPVKEESNEEVNAFATKAKIANSPFKETINFNEEADPFATNAKVPNSPVLNTKENVDPSAVKSKVANSPLPNLKENEDPFATKSKIANSPLPNVKENEDPFATKSKVANSPLPNVKENEDPFATKSKVANSPLPNVKENEDPFATKSKVANSPLPNVKENEDSFATKSKVANSPSQNKKDTEENPFASKGKVANSPSPEETEDPFATKTKIAKSPLPNTNAIDDPFATPANAPDSPVSKGCAADVNPLMKTSLLNSSSTESAVDELDPFATKSMKGEHFKMPAGAAKKTPKKNCPFTNLSAFGLSDEDFKPASSSLFSDPSDFDVLEQFGTNKGIAESALSRISLYVKFDPLVDLPLADPRRASMDVRRMSMKRASFYDPRLRQLEPEESMVLMGTPPRGARPGPLTPGVKNQTPVKTKPSSATAGTVDLLCSDTPEGKAEFTHVIKDTLSLNQNTDGNEIIEVLQYTEADILRIKQNFAMELQGVLLDNQKEWSKKLTEREKEFEKKEKEMKKEFEKREEELKKEVEKSQQKAQKVEDDTKEMLSVMKEYEIIIDQLLGEKEKLNSQLKKSKQEIQEMKDQATQDAQSVDTLEASFAALHKRFEKSKEALVTAKENEDTLKACVKEYQGKLQKAEEQLLKLKEVAEEKLKTAYDTLEKVKANSASEAARFQALIKRKEIQVESTEKSLEQKTKEFKELTELCDQLMQRLES</sequence>
<dbReference type="Gene3D" id="1.20.5.1700">
    <property type="match status" value="1"/>
</dbReference>
<reference evidence="11" key="1">
    <citation type="submission" date="2025-08" db="UniProtKB">
        <authorList>
            <consortium name="RefSeq"/>
        </authorList>
    </citation>
    <scope>IDENTIFICATION</scope>
    <source>
        <tissue evidence="11">Whole sample</tissue>
    </source>
</reference>
<dbReference type="InterPro" id="IPR007707">
    <property type="entry name" value="TACC_C"/>
</dbReference>
<dbReference type="AlphaFoldDB" id="A0A8B8EAS9"/>
<dbReference type="InterPro" id="IPR039915">
    <property type="entry name" value="TACC"/>
</dbReference>
<evidence type="ECO:0000256" key="2">
    <source>
        <dbReference type="ARBA" id="ARBA00009423"/>
    </source>
</evidence>
<protein>
    <submittedName>
        <fullName evidence="11">Transforming acidic coiled-coil-containing protein 3-like</fullName>
    </submittedName>
</protein>
<dbReference type="GO" id="GO:0005737">
    <property type="term" value="C:cytoplasm"/>
    <property type="evidence" value="ECO:0007669"/>
    <property type="project" value="TreeGrafter"/>
</dbReference>
<dbReference type="KEGG" id="cvn:111132949"/>
<feature type="domain" description="Transforming acidic coiled-coil-containing protein C-terminal" evidence="9">
    <location>
        <begin position="933"/>
        <end position="1136"/>
    </location>
</feature>
<dbReference type="OrthoDB" id="10255048at2759"/>
<keyword evidence="10" id="KW-1185">Reference proteome</keyword>
<dbReference type="RefSeq" id="XP_022336616.1">
    <property type="nucleotide sequence ID" value="XM_022480908.1"/>
</dbReference>
<evidence type="ECO:0000256" key="6">
    <source>
        <dbReference type="ARBA" id="ARBA00023212"/>
    </source>
</evidence>
<dbReference type="Pfam" id="PF05010">
    <property type="entry name" value="TACC_C"/>
    <property type="match status" value="1"/>
</dbReference>
<dbReference type="InterPro" id="IPR057663">
    <property type="entry name" value="TACC3_Aurora-A_bind"/>
</dbReference>
<keyword evidence="4" id="KW-0597">Phosphoprotein</keyword>
<evidence type="ECO:0000256" key="1">
    <source>
        <dbReference type="ARBA" id="ARBA00004245"/>
    </source>
</evidence>
<name>A0A8B8EAS9_CRAVI</name>
<dbReference type="GeneID" id="111132949"/>
<evidence type="ECO:0000256" key="4">
    <source>
        <dbReference type="ARBA" id="ARBA00022553"/>
    </source>
</evidence>
<feature type="region of interest" description="Disordered" evidence="8">
    <location>
        <begin position="121"/>
        <end position="196"/>
    </location>
</feature>
<accession>A0A8B8EAS9</accession>
<keyword evidence="6" id="KW-0206">Cytoskeleton</keyword>
<feature type="coiled-coil region" evidence="7">
    <location>
        <begin position="1048"/>
        <end position="1139"/>
    </location>
</feature>
<dbReference type="Pfam" id="PF25777">
    <property type="entry name" value="Aurora-A_bind_TACC3"/>
    <property type="match status" value="1"/>
</dbReference>
<dbReference type="PANTHER" id="PTHR13924:SF10">
    <property type="entry name" value="TRANSFORMING ACIDIC COILED-COIL PROTEIN, ISOFORM K"/>
    <property type="match status" value="1"/>
</dbReference>
<feature type="compositionally biased region" description="Polar residues" evidence="8">
    <location>
        <begin position="840"/>
        <end position="854"/>
    </location>
</feature>
<feature type="region of interest" description="Disordered" evidence="8">
    <location>
        <begin position="469"/>
        <end position="673"/>
    </location>
</feature>
<evidence type="ECO:0000256" key="3">
    <source>
        <dbReference type="ARBA" id="ARBA00022490"/>
    </source>
</evidence>
<comment type="similarity">
    <text evidence="2">Belongs to the TACC family.</text>
</comment>
<feature type="region of interest" description="Disordered" evidence="8">
    <location>
        <begin position="284"/>
        <end position="318"/>
    </location>
</feature>
<evidence type="ECO:0000313" key="11">
    <source>
        <dbReference type="RefSeq" id="XP_022336616.1"/>
    </source>
</evidence>
<evidence type="ECO:0000313" key="10">
    <source>
        <dbReference type="Proteomes" id="UP000694844"/>
    </source>
</evidence>
<feature type="compositionally biased region" description="Low complexity" evidence="8">
    <location>
        <begin position="151"/>
        <end position="161"/>
    </location>
</feature>
<evidence type="ECO:0000256" key="5">
    <source>
        <dbReference type="ARBA" id="ARBA00023054"/>
    </source>
</evidence>
<evidence type="ECO:0000259" key="9">
    <source>
        <dbReference type="Pfam" id="PF05010"/>
    </source>
</evidence>
<evidence type="ECO:0000256" key="8">
    <source>
        <dbReference type="SAM" id="MobiDB-lite"/>
    </source>
</evidence>
<feature type="compositionally biased region" description="Polar residues" evidence="8">
    <location>
        <begin position="217"/>
        <end position="230"/>
    </location>
</feature>
<gene>
    <name evidence="11" type="primary">LOC111132949</name>
</gene>
<dbReference type="Proteomes" id="UP000694844">
    <property type="component" value="Chromosome 5"/>
</dbReference>
<feature type="compositionally biased region" description="Basic and acidic residues" evidence="8">
    <location>
        <begin position="401"/>
        <end position="417"/>
    </location>
</feature>
<feature type="region of interest" description="Disordered" evidence="8">
    <location>
        <begin position="212"/>
        <end position="260"/>
    </location>
</feature>
<keyword evidence="3" id="KW-0963">Cytoplasm</keyword>
<feature type="compositionally biased region" description="Polar residues" evidence="8">
    <location>
        <begin position="295"/>
        <end position="318"/>
    </location>
</feature>
<dbReference type="GO" id="GO:0007052">
    <property type="term" value="P:mitotic spindle organization"/>
    <property type="evidence" value="ECO:0007669"/>
    <property type="project" value="InterPro"/>
</dbReference>
<comment type="subcellular location">
    <subcellularLocation>
        <location evidence="1">Cytoplasm</location>
        <location evidence="1">Cytoskeleton</location>
    </subcellularLocation>
</comment>
<evidence type="ECO:0000256" key="7">
    <source>
        <dbReference type="SAM" id="Coils"/>
    </source>
</evidence>
<feature type="region of interest" description="Disordered" evidence="8">
    <location>
        <begin position="382"/>
        <end position="440"/>
    </location>
</feature>
<feature type="compositionally biased region" description="Polar residues" evidence="8">
    <location>
        <begin position="593"/>
        <end position="606"/>
    </location>
</feature>
<feature type="compositionally biased region" description="Polar residues" evidence="8">
    <location>
        <begin position="387"/>
        <end position="396"/>
    </location>
</feature>
<dbReference type="PANTHER" id="PTHR13924">
    <property type="entry name" value="TRANSFORMING ACIDIC COILED-COIL CONTAINING PROTEIN 1/2"/>
    <property type="match status" value="1"/>
</dbReference>
<feature type="compositionally biased region" description="Basic and acidic residues" evidence="8">
    <location>
        <begin position="231"/>
        <end position="247"/>
    </location>
</feature>
<dbReference type="GO" id="GO:0005856">
    <property type="term" value="C:cytoskeleton"/>
    <property type="evidence" value="ECO:0007669"/>
    <property type="project" value="UniProtKB-SubCell"/>
</dbReference>
<feature type="region of interest" description="Disordered" evidence="8">
    <location>
        <begin position="824"/>
        <end position="854"/>
    </location>
</feature>
<keyword evidence="5 7" id="KW-0175">Coiled coil</keyword>
<feature type="compositionally biased region" description="Polar residues" evidence="8">
    <location>
        <begin position="249"/>
        <end position="260"/>
    </location>
</feature>
<feature type="coiled-coil region" evidence="7">
    <location>
        <begin position="921"/>
        <end position="1019"/>
    </location>
</feature>